<reference evidence="2" key="1">
    <citation type="submission" date="2020-07" db="EMBL/GenBank/DDBJ databases">
        <title>Huge and variable diversity of episymbiotic CPR bacteria and DPANN archaea in groundwater ecosystems.</title>
        <authorList>
            <person name="He C.Y."/>
            <person name="Keren R."/>
            <person name="Whittaker M."/>
            <person name="Farag I.F."/>
            <person name="Doudna J."/>
            <person name="Cate J.H.D."/>
            <person name="Banfield J.F."/>
        </authorList>
    </citation>
    <scope>NUCLEOTIDE SEQUENCE</scope>
    <source>
        <strain evidence="2">NC_groundwater_763_Ag_S-0.2um_68_21</strain>
    </source>
</reference>
<feature type="transmembrane region" description="Helical" evidence="1">
    <location>
        <begin position="28"/>
        <end position="49"/>
    </location>
</feature>
<comment type="caution">
    <text evidence="2">The sequence shown here is derived from an EMBL/GenBank/DDBJ whole genome shotgun (WGS) entry which is preliminary data.</text>
</comment>
<protein>
    <submittedName>
        <fullName evidence="2">Uncharacterized protein</fullName>
    </submittedName>
</protein>
<gene>
    <name evidence="2" type="ORF">HYZ11_12910</name>
</gene>
<organism evidence="2 3">
    <name type="scientific">Tectimicrobiota bacterium</name>
    <dbReference type="NCBI Taxonomy" id="2528274"/>
    <lineage>
        <taxon>Bacteria</taxon>
        <taxon>Pseudomonadati</taxon>
        <taxon>Nitrospinota/Tectimicrobiota group</taxon>
        <taxon>Candidatus Tectimicrobiota</taxon>
    </lineage>
</organism>
<name>A0A932MMP1_UNCTE</name>
<keyword evidence="1" id="KW-0812">Transmembrane</keyword>
<evidence type="ECO:0000313" key="3">
    <source>
        <dbReference type="Proteomes" id="UP000782312"/>
    </source>
</evidence>
<sequence>MKYILGDEWVKWLQTEAPFYVTHEIARWGFLIIGLMVLYAVTYWEIIALPCARFLRNRYVKVISFLGKEKVFVVRKRGMPTDLPGKPQRTFLRLNTKNFEILDDANISGVVDGGSNVIGVTFISAIDDPAQAMVTVRADRAVDYETISKSTGSATVRIKDPLPEIIEIEIH</sequence>
<dbReference type="Proteomes" id="UP000782312">
    <property type="component" value="Unassembled WGS sequence"/>
</dbReference>
<proteinExistence type="predicted"/>
<accession>A0A932MMP1</accession>
<evidence type="ECO:0000256" key="1">
    <source>
        <dbReference type="SAM" id="Phobius"/>
    </source>
</evidence>
<dbReference type="EMBL" id="JACPUR010000030">
    <property type="protein sequence ID" value="MBI3128499.1"/>
    <property type="molecule type" value="Genomic_DNA"/>
</dbReference>
<evidence type="ECO:0000313" key="2">
    <source>
        <dbReference type="EMBL" id="MBI3128499.1"/>
    </source>
</evidence>
<keyword evidence="1" id="KW-1133">Transmembrane helix</keyword>
<keyword evidence="1" id="KW-0472">Membrane</keyword>
<dbReference type="AlphaFoldDB" id="A0A932MMP1"/>